<dbReference type="InterPro" id="IPR014284">
    <property type="entry name" value="RNA_pol_sigma-70_dom"/>
</dbReference>
<gene>
    <name evidence="7" type="ORF">SAMN05661044_03912</name>
</gene>
<dbReference type="Gene3D" id="1.10.1740.10">
    <property type="match status" value="1"/>
</dbReference>
<sequence length="194" mass="22957">MASHEPIDPYLIAQLKLGSEAAFRKIYQQLHLKVYRFIFALLKDSCQSEEILQETFVSLWVNRQHLKGELPLYPYLYLTARRLTIDAFRKASSEQHFKERLQFLQLDSTNETEEQILMSDLQNLTKEAINILPPQQRIIFQLSRIENLSYDEIALQLNISRNTVRNHLVSALKTLRAHFVKHDIILFFIFFLLH</sequence>
<accession>A0A1H7URA9</accession>
<evidence type="ECO:0000256" key="1">
    <source>
        <dbReference type="ARBA" id="ARBA00010641"/>
    </source>
</evidence>
<dbReference type="CDD" id="cd06171">
    <property type="entry name" value="Sigma70_r4"/>
    <property type="match status" value="1"/>
</dbReference>
<dbReference type="InterPro" id="IPR014327">
    <property type="entry name" value="RNA_pol_sigma70_bacteroid"/>
</dbReference>
<dbReference type="PANTHER" id="PTHR43133">
    <property type="entry name" value="RNA POLYMERASE ECF-TYPE SIGMA FACTO"/>
    <property type="match status" value="1"/>
</dbReference>
<dbReference type="OrthoDB" id="659577at2"/>
<comment type="similarity">
    <text evidence="1">Belongs to the sigma-70 factor family. ECF subfamily.</text>
</comment>
<dbReference type="SUPFAM" id="SSF88946">
    <property type="entry name" value="Sigma2 domain of RNA polymerase sigma factors"/>
    <property type="match status" value="1"/>
</dbReference>
<feature type="domain" description="RNA polymerase sigma factor 70 region 4 type 2" evidence="6">
    <location>
        <begin position="127"/>
        <end position="175"/>
    </location>
</feature>
<keyword evidence="4" id="KW-0804">Transcription</keyword>
<keyword evidence="3" id="KW-0731">Sigma factor</keyword>
<evidence type="ECO:0000259" key="5">
    <source>
        <dbReference type="Pfam" id="PF04542"/>
    </source>
</evidence>
<dbReference type="Proteomes" id="UP000199421">
    <property type="component" value="Unassembled WGS sequence"/>
</dbReference>
<dbReference type="InterPro" id="IPR036388">
    <property type="entry name" value="WH-like_DNA-bd_sf"/>
</dbReference>
<evidence type="ECO:0000256" key="4">
    <source>
        <dbReference type="ARBA" id="ARBA00023163"/>
    </source>
</evidence>
<dbReference type="InterPro" id="IPR013324">
    <property type="entry name" value="RNA_pol_sigma_r3/r4-like"/>
</dbReference>
<dbReference type="PANTHER" id="PTHR43133:SF46">
    <property type="entry name" value="RNA POLYMERASE SIGMA-70 FACTOR ECF SUBFAMILY"/>
    <property type="match status" value="1"/>
</dbReference>
<dbReference type="RefSeq" id="WP_093327714.1">
    <property type="nucleotide sequence ID" value="NZ_FOAF01000006.1"/>
</dbReference>
<evidence type="ECO:0000259" key="6">
    <source>
        <dbReference type="Pfam" id="PF08281"/>
    </source>
</evidence>
<dbReference type="InterPro" id="IPR007627">
    <property type="entry name" value="RNA_pol_sigma70_r2"/>
</dbReference>
<feature type="domain" description="RNA polymerase sigma-70 region 2" evidence="5">
    <location>
        <begin position="26"/>
        <end position="92"/>
    </location>
</feature>
<dbReference type="EMBL" id="FOAF01000006">
    <property type="protein sequence ID" value="SEL99512.1"/>
    <property type="molecule type" value="Genomic_DNA"/>
</dbReference>
<evidence type="ECO:0000256" key="2">
    <source>
        <dbReference type="ARBA" id="ARBA00023015"/>
    </source>
</evidence>
<evidence type="ECO:0000313" key="8">
    <source>
        <dbReference type="Proteomes" id="UP000199421"/>
    </source>
</evidence>
<protein>
    <submittedName>
        <fullName evidence="7">RNA polymerase sigma-70 factor, ECF subfamily</fullName>
    </submittedName>
</protein>
<proteinExistence type="inferred from homology"/>
<dbReference type="GO" id="GO:0006352">
    <property type="term" value="P:DNA-templated transcription initiation"/>
    <property type="evidence" value="ECO:0007669"/>
    <property type="project" value="InterPro"/>
</dbReference>
<dbReference type="SUPFAM" id="SSF88659">
    <property type="entry name" value="Sigma3 and sigma4 domains of RNA polymerase sigma factors"/>
    <property type="match status" value="1"/>
</dbReference>
<evidence type="ECO:0000313" key="7">
    <source>
        <dbReference type="EMBL" id="SEL99512.1"/>
    </source>
</evidence>
<reference evidence="8" key="1">
    <citation type="submission" date="2016-10" db="EMBL/GenBank/DDBJ databases">
        <authorList>
            <person name="Varghese N."/>
            <person name="Submissions S."/>
        </authorList>
    </citation>
    <scope>NUCLEOTIDE SEQUENCE [LARGE SCALE GENOMIC DNA]</scope>
    <source>
        <strain evidence="8">DSM 18733</strain>
    </source>
</reference>
<dbReference type="InterPro" id="IPR039425">
    <property type="entry name" value="RNA_pol_sigma-70-like"/>
</dbReference>
<name>A0A1H7URA9_OLID1</name>
<dbReference type="Pfam" id="PF04542">
    <property type="entry name" value="Sigma70_r2"/>
    <property type="match status" value="1"/>
</dbReference>
<dbReference type="InterPro" id="IPR013325">
    <property type="entry name" value="RNA_pol_sigma_r2"/>
</dbReference>
<dbReference type="AlphaFoldDB" id="A0A1H7URA9"/>
<organism evidence="7 8">
    <name type="scientific">Olivibacter domesticus</name>
    <name type="common">Pseudosphingobacterium domesticum</name>
    <dbReference type="NCBI Taxonomy" id="407022"/>
    <lineage>
        <taxon>Bacteria</taxon>
        <taxon>Pseudomonadati</taxon>
        <taxon>Bacteroidota</taxon>
        <taxon>Sphingobacteriia</taxon>
        <taxon>Sphingobacteriales</taxon>
        <taxon>Sphingobacteriaceae</taxon>
        <taxon>Olivibacter</taxon>
    </lineage>
</organism>
<dbReference type="STRING" id="407022.SAMN05661044_03912"/>
<dbReference type="Gene3D" id="1.10.10.10">
    <property type="entry name" value="Winged helix-like DNA-binding domain superfamily/Winged helix DNA-binding domain"/>
    <property type="match status" value="1"/>
</dbReference>
<dbReference type="Pfam" id="PF08281">
    <property type="entry name" value="Sigma70_r4_2"/>
    <property type="match status" value="1"/>
</dbReference>
<dbReference type="GO" id="GO:0016987">
    <property type="term" value="F:sigma factor activity"/>
    <property type="evidence" value="ECO:0007669"/>
    <property type="project" value="UniProtKB-KW"/>
</dbReference>
<dbReference type="GO" id="GO:0003677">
    <property type="term" value="F:DNA binding"/>
    <property type="evidence" value="ECO:0007669"/>
    <property type="project" value="InterPro"/>
</dbReference>
<dbReference type="InterPro" id="IPR013249">
    <property type="entry name" value="RNA_pol_sigma70_r4_t2"/>
</dbReference>
<keyword evidence="8" id="KW-1185">Reference proteome</keyword>
<keyword evidence="2" id="KW-0805">Transcription regulation</keyword>
<dbReference type="NCBIfam" id="TIGR02985">
    <property type="entry name" value="Sig70_bacteroi1"/>
    <property type="match status" value="1"/>
</dbReference>
<dbReference type="NCBIfam" id="TIGR02937">
    <property type="entry name" value="sigma70-ECF"/>
    <property type="match status" value="1"/>
</dbReference>
<evidence type="ECO:0000256" key="3">
    <source>
        <dbReference type="ARBA" id="ARBA00023082"/>
    </source>
</evidence>